<comment type="caution">
    <text evidence="6">The sequence shown here is derived from an EMBL/GenBank/DDBJ whole genome shotgun (WGS) entry which is preliminary data.</text>
</comment>
<dbReference type="Pfam" id="PF01753">
    <property type="entry name" value="zf-MYND"/>
    <property type="match status" value="1"/>
</dbReference>
<keyword evidence="7" id="KW-1185">Reference proteome</keyword>
<dbReference type="Proteomes" id="UP000620124">
    <property type="component" value="Unassembled WGS sequence"/>
</dbReference>
<dbReference type="EMBL" id="JACAZI010000018">
    <property type="protein sequence ID" value="KAF7341407.1"/>
    <property type="molecule type" value="Genomic_DNA"/>
</dbReference>
<dbReference type="OrthoDB" id="3060188at2759"/>
<evidence type="ECO:0000256" key="4">
    <source>
        <dbReference type="PROSITE-ProRule" id="PRU00134"/>
    </source>
</evidence>
<proteinExistence type="predicted"/>
<gene>
    <name evidence="6" type="ORF">MVEN_01877600</name>
</gene>
<name>A0A8H6XJ20_9AGAR</name>
<organism evidence="6 7">
    <name type="scientific">Mycena venus</name>
    <dbReference type="NCBI Taxonomy" id="2733690"/>
    <lineage>
        <taxon>Eukaryota</taxon>
        <taxon>Fungi</taxon>
        <taxon>Dikarya</taxon>
        <taxon>Basidiomycota</taxon>
        <taxon>Agaricomycotina</taxon>
        <taxon>Agaricomycetes</taxon>
        <taxon>Agaricomycetidae</taxon>
        <taxon>Agaricales</taxon>
        <taxon>Marasmiineae</taxon>
        <taxon>Mycenaceae</taxon>
        <taxon>Mycena</taxon>
    </lineage>
</organism>
<evidence type="ECO:0000259" key="5">
    <source>
        <dbReference type="PROSITE" id="PS50865"/>
    </source>
</evidence>
<dbReference type="Gene3D" id="6.10.140.2220">
    <property type="match status" value="1"/>
</dbReference>
<dbReference type="InterPro" id="IPR002893">
    <property type="entry name" value="Znf_MYND"/>
</dbReference>
<evidence type="ECO:0000256" key="1">
    <source>
        <dbReference type="ARBA" id="ARBA00022723"/>
    </source>
</evidence>
<evidence type="ECO:0000313" key="7">
    <source>
        <dbReference type="Proteomes" id="UP000620124"/>
    </source>
</evidence>
<dbReference type="AlphaFoldDB" id="A0A8H6XJ20"/>
<dbReference type="SUPFAM" id="SSF144232">
    <property type="entry name" value="HIT/MYND zinc finger-like"/>
    <property type="match status" value="1"/>
</dbReference>
<keyword evidence="1" id="KW-0479">Metal-binding</keyword>
<sequence length="621" mass="69337">MSTIHDALHLRNTSRLPPFFRRIALAAANGSLEDLSRVYAFIQNPLIPPQEADLLLPVVYVLLNPSLIPQGDTLDRIIITETILPSPIGCAAMALTILGALRRVSSIIQEISFDLWPRVWPWMQFLDTYLQYLPGWTAPGVQSAVLVHYPILLSFCDHPLTSSIVLATPGVRIVLTHGWMALLDTDTIATPEAAIDLVKTLSHDVADRTNFEEIISAVGGSYDNLTSLMLKHISLALSFPEPDMRVRLLTYILHFLQAAGVNEGFPPTLVSRKIITTLLSTLDALTNTTEILTGAGIIRGLAVLAGCLQIEPVYLRVTEAVRAGLLRVIISCAVKDIQMPGGDVPHELEWLVIRFLPRTLVFHGVVAAMRDSLSDTRTAAEIPEFKTTPLFPHWIALDRSVDDRVGVLNSWESAGRPWSAVCENTVCGAIKSMKGFNRCAGCESVLYCSSECQRADWRTSHREVCKLLLPHRPYSFDGRFPRRARAFVRALLDADHRRLKFQTSYDIVLFMHSHPDAPDAFFVQFDYTNGRASTSVFPRTELYLPVHHRVNQVHTMLVMLGRQEQRYLLPLRASSTAFTEGLSRIAGEIPAGANIILYRELVEHKLRALIQETEGRVIEIH</sequence>
<dbReference type="PROSITE" id="PS50865">
    <property type="entry name" value="ZF_MYND_2"/>
    <property type="match status" value="1"/>
</dbReference>
<evidence type="ECO:0000256" key="3">
    <source>
        <dbReference type="ARBA" id="ARBA00022833"/>
    </source>
</evidence>
<keyword evidence="3" id="KW-0862">Zinc</keyword>
<accession>A0A8H6XJ20</accession>
<feature type="domain" description="MYND-type" evidence="5">
    <location>
        <begin position="424"/>
        <end position="465"/>
    </location>
</feature>
<dbReference type="GO" id="GO:0008270">
    <property type="term" value="F:zinc ion binding"/>
    <property type="evidence" value="ECO:0007669"/>
    <property type="project" value="UniProtKB-KW"/>
</dbReference>
<keyword evidence="2 4" id="KW-0863">Zinc-finger</keyword>
<evidence type="ECO:0000313" key="6">
    <source>
        <dbReference type="EMBL" id="KAF7341407.1"/>
    </source>
</evidence>
<evidence type="ECO:0000256" key="2">
    <source>
        <dbReference type="ARBA" id="ARBA00022771"/>
    </source>
</evidence>
<protein>
    <submittedName>
        <fullName evidence="6">MYND-type domain-containing protein</fullName>
    </submittedName>
</protein>
<reference evidence="6" key="1">
    <citation type="submission" date="2020-05" db="EMBL/GenBank/DDBJ databases">
        <title>Mycena genomes resolve the evolution of fungal bioluminescence.</title>
        <authorList>
            <person name="Tsai I.J."/>
        </authorList>
    </citation>
    <scope>NUCLEOTIDE SEQUENCE</scope>
    <source>
        <strain evidence="6">CCC161011</strain>
    </source>
</reference>